<gene>
    <name evidence="2" type="ORF">C0Q70_17564</name>
</gene>
<feature type="region of interest" description="Disordered" evidence="1">
    <location>
        <begin position="250"/>
        <end position="279"/>
    </location>
</feature>
<reference evidence="2 3" key="1">
    <citation type="submission" date="2018-04" db="EMBL/GenBank/DDBJ databases">
        <title>The genome of golden apple snail Pomacea canaliculata provides insight into stress tolerance and invasive adaptation.</title>
        <authorList>
            <person name="Liu C."/>
            <person name="Liu B."/>
            <person name="Ren Y."/>
            <person name="Zhang Y."/>
            <person name="Wang H."/>
            <person name="Li S."/>
            <person name="Jiang F."/>
            <person name="Yin L."/>
            <person name="Zhang G."/>
            <person name="Qian W."/>
            <person name="Fan W."/>
        </authorList>
    </citation>
    <scope>NUCLEOTIDE SEQUENCE [LARGE SCALE GENOMIC DNA]</scope>
    <source>
        <strain evidence="2">SZHN2017</strain>
        <tissue evidence="2">Muscle</tissue>
    </source>
</reference>
<protein>
    <submittedName>
        <fullName evidence="2">Uncharacterized protein</fullName>
    </submittedName>
</protein>
<comment type="caution">
    <text evidence="2">The sequence shown here is derived from an EMBL/GenBank/DDBJ whole genome shotgun (WGS) entry which is preliminary data.</text>
</comment>
<sequence length="279" mass="31426">MRGKPLLKKKERKREKASKKPSKQRLDIRDCASVTRPPLTPGCSVPPPFLHTEAGKHLNPDVAASQHARSFWYQPPVVLEEKKSCTQGEWTRQQVNDQTKTNHVVYQHRPTNDFVTTSRNEDSQGNESESELRQVNYCKRFKKLCAVVVFFKTWLPYSDQSTCSLYTCIDLNALDTKGQSELGLPPPSCTVQSIFEEDATSSALEENTNEGFRFNNDVTSVGSAFVPCSDRGRCAICRVRHRSYLTTQTLSASVHPQKRQARHSSSSSTPTGVKSDDRM</sequence>
<evidence type="ECO:0000313" key="2">
    <source>
        <dbReference type="EMBL" id="PVD21763.1"/>
    </source>
</evidence>
<dbReference type="AlphaFoldDB" id="A0A2T7NKR7"/>
<organism evidence="2 3">
    <name type="scientific">Pomacea canaliculata</name>
    <name type="common">Golden apple snail</name>
    <dbReference type="NCBI Taxonomy" id="400727"/>
    <lineage>
        <taxon>Eukaryota</taxon>
        <taxon>Metazoa</taxon>
        <taxon>Spiralia</taxon>
        <taxon>Lophotrochozoa</taxon>
        <taxon>Mollusca</taxon>
        <taxon>Gastropoda</taxon>
        <taxon>Caenogastropoda</taxon>
        <taxon>Architaenioglossa</taxon>
        <taxon>Ampullarioidea</taxon>
        <taxon>Ampullariidae</taxon>
        <taxon>Pomacea</taxon>
    </lineage>
</organism>
<accession>A0A2T7NKR7</accession>
<feature type="compositionally biased region" description="Basic residues" evidence="1">
    <location>
        <begin position="1"/>
        <end position="23"/>
    </location>
</feature>
<evidence type="ECO:0000313" key="3">
    <source>
        <dbReference type="Proteomes" id="UP000245119"/>
    </source>
</evidence>
<feature type="region of interest" description="Disordered" evidence="1">
    <location>
        <begin position="1"/>
        <end position="41"/>
    </location>
</feature>
<dbReference type="Proteomes" id="UP000245119">
    <property type="component" value="Linkage Group LG11"/>
</dbReference>
<name>A0A2T7NKR7_POMCA</name>
<evidence type="ECO:0000256" key="1">
    <source>
        <dbReference type="SAM" id="MobiDB-lite"/>
    </source>
</evidence>
<keyword evidence="3" id="KW-1185">Reference proteome</keyword>
<proteinExistence type="predicted"/>
<dbReference type="EMBL" id="PZQS01000011">
    <property type="protein sequence ID" value="PVD21763.1"/>
    <property type="molecule type" value="Genomic_DNA"/>
</dbReference>